<name>A0ABS1T2A4_9GAMM</name>
<keyword evidence="4" id="KW-0547">Nucleotide-binding</keyword>
<reference evidence="9 10" key="1">
    <citation type="submission" date="2021-01" db="EMBL/GenBank/DDBJ databases">
        <title>Genome sequence of Shewanella schlegeliana JCM 11561.</title>
        <authorList>
            <person name="Zhang H."/>
            <person name="Li C."/>
        </authorList>
    </citation>
    <scope>NUCLEOTIDE SEQUENCE [LARGE SCALE GENOMIC DNA]</scope>
    <source>
        <strain evidence="9 10">JCM 11561</strain>
    </source>
</reference>
<dbReference type="SUPFAM" id="SSF55874">
    <property type="entry name" value="ATPase domain of HSP90 chaperone/DNA topoisomerase II/histidine kinase"/>
    <property type="match status" value="1"/>
</dbReference>
<keyword evidence="3" id="KW-0808">Transferase</keyword>
<dbReference type="InterPro" id="IPR036890">
    <property type="entry name" value="HATPase_C_sf"/>
</dbReference>
<feature type="transmembrane region" description="Helical" evidence="7">
    <location>
        <begin position="102"/>
        <end position="119"/>
    </location>
</feature>
<comment type="caution">
    <text evidence="9">The sequence shown here is derived from an EMBL/GenBank/DDBJ whole genome shotgun (WGS) entry which is preliminary data.</text>
</comment>
<keyword evidence="7" id="KW-0472">Membrane</keyword>
<dbReference type="PANTHER" id="PTHR44936:SF10">
    <property type="entry name" value="SENSOR PROTEIN RSTB"/>
    <property type="match status" value="1"/>
</dbReference>
<evidence type="ECO:0000256" key="2">
    <source>
        <dbReference type="ARBA" id="ARBA00012438"/>
    </source>
</evidence>
<feature type="transmembrane region" description="Helical" evidence="7">
    <location>
        <begin position="21"/>
        <end position="38"/>
    </location>
</feature>
<dbReference type="PANTHER" id="PTHR44936">
    <property type="entry name" value="SENSOR PROTEIN CREC"/>
    <property type="match status" value="1"/>
</dbReference>
<organism evidence="9 10">
    <name type="scientific">Shewanella schlegeliana</name>
    <dbReference type="NCBI Taxonomy" id="190308"/>
    <lineage>
        <taxon>Bacteria</taxon>
        <taxon>Pseudomonadati</taxon>
        <taxon>Pseudomonadota</taxon>
        <taxon>Gammaproteobacteria</taxon>
        <taxon>Alteromonadales</taxon>
        <taxon>Shewanellaceae</taxon>
        <taxon>Shewanella</taxon>
    </lineage>
</organism>
<dbReference type="PROSITE" id="PS50109">
    <property type="entry name" value="HIS_KIN"/>
    <property type="match status" value="1"/>
</dbReference>
<feature type="transmembrane region" description="Helical" evidence="7">
    <location>
        <begin position="162"/>
        <end position="180"/>
    </location>
</feature>
<evidence type="ECO:0000313" key="9">
    <source>
        <dbReference type="EMBL" id="MBL4914928.1"/>
    </source>
</evidence>
<dbReference type="EC" id="2.7.13.3" evidence="2"/>
<proteinExistence type="predicted"/>
<gene>
    <name evidence="9" type="ORF">JMA39_17645</name>
</gene>
<keyword evidence="5 9" id="KW-0418">Kinase</keyword>
<dbReference type="InterPro" id="IPR005467">
    <property type="entry name" value="His_kinase_dom"/>
</dbReference>
<evidence type="ECO:0000256" key="1">
    <source>
        <dbReference type="ARBA" id="ARBA00000085"/>
    </source>
</evidence>
<sequence>MINLGFKNLPIRNLGATDQLALLRFGALLLKIGLTFFAADTFGLSLTSPVLYWGMSLEALYLGFTFWHRSSIARLENGFFIVLLIDTLFWISWLYFTGGATNAFISLLLLPIAIAAVVLPQWAPWALALLSTLAYSLMIFSVPESQVKHHGMDMSSHYLGMWFNFLISALVLTTSVAYIAQRMRKQEVELSYMREAQLRQERLLALGTASAQMAHQMATPLASLRLLVDEAVEDSVSDSEILLEMNTALVRCEQTLNALRMATESIREQKQSLLTADELLETLKQQVLLLMPEINLELIHVENNQQEAAQPRAIKTDASLLPALLALVENAGSASLAHIGEAKVVVSVMAATEKDRLCISVRDFGVGIPKKMLLQLGHKLVESERGMGMALLLSNASVERLGGRLLLGAAKEGGTVAEVCFPVWHNDANGECHD</sequence>
<dbReference type="Pfam" id="PF02518">
    <property type="entry name" value="HATPase_c"/>
    <property type="match status" value="1"/>
</dbReference>
<evidence type="ECO:0000256" key="5">
    <source>
        <dbReference type="ARBA" id="ARBA00022777"/>
    </source>
</evidence>
<keyword evidence="7" id="KW-1133">Transmembrane helix</keyword>
<feature type="transmembrane region" description="Helical" evidence="7">
    <location>
        <begin position="50"/>
        <end position="67"/>
    </location>
</feature>
<protein>
    <recommendedName>
        <fullName evidence="2">histidine kinase</fullName>
        <ecNumber evidence="2">2.7.13.3</ecNumber>
    </recommendedName>
</protein>
<dbReference type="EMBL" id="JAESVD010000011">
    <property type="protein sequence ID" value="MBL4914928.1"/>
    <property type="molecule type" value="Genomic_DNA"/>
</dbReference>
<evidence type="ECO:0000313" key="10">
    <source>
        <dbReference type="Proteomes" id="UP000604898"/>
    </source>
</evidence>
<dbReference type="InterPro" id="IPR003594">
    <property type="entry name" value="HATPase_dom"/>
</dbReference>
<feature type="transmembrane region" description="Helical" evidence="7">
    <location>
        <begin position="126"/>
        <end position="142"/>
    </location>
</feature>
<dbReference type="GO" id="GO:0016301">
    <property type="term" value="F:kinase activity"/>
    <property type="evidence" value="ECO:0007669"/>
    <property type="project" value="UniProtKB-KW"/>
</dbReference>
<evidence type="ECO:0000259" key="8">
    <source>
        <dbReference type="PROSITE" id="PS50109"/>
    </source>
</evidence>
<accession>A0ABS1T2A4</accession>
<dbReference type="RefSeq" id="WP_202723196.1">
    <property type="nucleotide sequence ID" value="NZ_BPEX01000007.1"/>
</dbReference>
<comment type="catalytic activity">
    <reaction evidence="1">
        <text>ATP + protein L-histidine = ADP + protein N-phospho-L-histidine.</text>
        <dbReference type="EC" id="2.7.13.3"/>
    </reaction>
</comment>
<keyword evidence="10" id="KW-1185">Reference proteome</keyword>
<keyword evidence="7" id="KW-0812">Transmembrane</keyword>
<dbReference type="Gene3D" id="3.30.565.10">
    <property type="entry name" value="Histidine kinase-like ATPase, C-terminal domain"/>
    <property type="match status" value="1"/>
</dbReference>
<dbReference type="SMART" id="SM00387">
    <property type="entry name" value="HATPase_c"/>
    <property type="match status" value="1"/>
</dbReference>
<evidence type="ECO:0000256" key="3">
    <source>
        <dbReference type="ARBA" id="ARBA00022679"/>
    </source>
</evidence>
<feature type="domain" description="Histidine kinase" evidence="8">
    <location>
        <begin position="212"/>
        <end position="425"/>
    </location>
</feature>
<feature type="transmembrane region" description="Helical" evidence="7">
    <location>
        <begin position="79"/>
        <end position="96"/>
    </location>
</feature>
<dbReference type="InterPro" id="IPR050980">
    <property type="entry name" value="2C_sensor_his_kinase"/>
</dbReference>
<evidence type="ECO:0000256" key="6">
    <source>
        <dbReference type="ARBA" id="ARBA00022840"/>
    </source>
</evidence>
<keyword evidence="6" id="KW-0067">ATP-binding</keyword>
<evidence type="ECO:0000256" key="4">
    <source>
        <dbReference type="ARBA" id="ARBA00022741"/>
    </source>
</evidence>
<evidence type="ECO:0000256" key="7">
    <source>
        <dbReference type="SAM" id="Phobius"/>
    </source>
</evidence>
<dbReference type="Proteomes" id="UP000604898">
    <property type="component" value="Unassembled WGS sequence"/>
</dbReference>